<organism evidence="1 2">
    <name type="scientific">Melipona quadrifasciata</name>
    <dbReference type="NCBI Taxonomy" id="166423"/>
    <lineage>
        <taxon>Eukaryota</taxon>
        <taxon>Metazoa</taxon>
        <taxon>Ecdysozoa</taxon>
        <taxon>Arthropoda</taxon>
        <taxon>Hexapoda</taxon>
        <taxon>Insecta</taxon>
        <taxon>Pterygota</taxon>
        <taxon>Neoptera</taxon>
        <taxon>Endopterygota</taxon>
        <taxon>Hymenoptera</taxon>
        <taxon>Apocrita</taxon>
        <taxon>Aculeata</taxon>
        <taxon>Apoidea</taxon>
        <taxon>Anthophila</taxon>
        <taxon>Apidae</taxon>
        <taxon>Melipona</taxon>
    </lineage>
</organism>
<gene>
    <name evidence="1" type="ORF">WN51_00318</name>
</gene>
<proteinExistence type="predicted"/>
<evidence type="ECO:0000313" key="2">
    <source>
        <dbReference type="Proteomes" id="UP000053105"/>
    </source>
</evidence>
<dbReference type="Proteomes" id="UP000053105">
    <property type="component" value="Unassembled WGS sequence"/>
</dbReference>
<dbReference type="AlphaFoldDB" id="A0A0M8ZZQ6"/>
<sequence>MATYTNTTNQNDFTCQRYLSKYKKINNRIHLIRQTIQTKNPRHIGESAEALTNKTAANFKNDCFKKELQRLATSSTARLTRLAELLLQDSLQPLDSMMKRQASLKTNFTNTNFDKKNASCPSLDLHGFKKCQTSSKYTSRKEHQRVDTYSECTAPSIEKMDNENQTKNFVA</sequence>
<keyword evidence="2" id="KW-1185">Reference proteome</keyword>
<accession>A0A0M8ZZQ6</accession>
<reference evidence="1 2" key="1">
    <citation type="submission" date="2015-07" db="EMBL/GenBank/DDBJ databases">
        <title>The genome of Melipona quadrifasciata.</title>
        <authorList>
            <person name="Pan H."/>
            <person name="Kapheim K."/>
        </authorList>
    </citation>
    <scope>NUCLEOTIDE SEQUENCE [LARGE SCALE GENOMIC DNA]</scope>
    <source>
        <strain evidence="1">0111107301</strain>
        <tissue evidence="1">Whole body</tissue>
    </source>
</reference>
<evidence type="ECO:0000313" key="1">
    <source>
        <dbReference type="EMBL" id="KOX74415.1"/>
    </source>
</evidence>
<dbReference type="EMBL" id="KQ435791">
    <property type="protein sequence ID" value="KOX74415.1"/>
    <property type="molecule type" value="Genomic_DNA"/>
</dbReference>
<name>A0A0M8ZZQ6_9HYME</name>
<protein>
    <submittedName>
        <fullName evidence="1">Uncharacterized protein</fullName>
    </submittedName>
</protein>